<gene>
    <name evidence="2" type="ORF">ATO10_02895</name>
</gene>
<dbReference type="AlphaFoldDB" id="A0A058ZQ43"/>
<reference evidence="2 3" key="1">
    <citation type="submission" date="2013-04" db="EMBL/GenBank/DDBJ databases">
        <title>Shimia sp. 22II-S11-Z10 Genome Sequencing.</title>
        <authorList>
            <person name="Lai Q."/>
            <person name="Li G."/>
            <person name="Shao Z."/>
        </authorList>
    </citation>
    <scope>NUCLEOTIDE SEQUENCE [LARGE SCALE GENOMIC DNA]</scope>
    <source>
        <strain evidence="3">22II-S11-Z10</strain>
    </source>
</reference>
<accession>A0A058ZQ43</accession>
<evidence type="ECO:0000313" key="2">
    <source>
        <dbReference type="EMBL" id="KCV83673.1"/>
    </source>
</evidence>
<keyword evidence="3" id="KW-1185">Reference proteome</keyword>
<evidence type="ECO:0000313" key="3">
    <source>
        <dbReference type="Proteomes" id="UP000024836"/>
    </source>
</evidence>
<dbReference type="eggNOG" id="ENOG502ZC8H">
    <property type="taxonomic scope" value="Bacteria"/>
</dbReference>
<dbReference type="InterPro" id="IPR025351">
    <property type="entry name" value="Pvc16_N"/>
</dbReference>
<proteinExistence type="predicted"/>
<sequence>MTAMAIAAVTATLKQRLHSTLDPIFSAALGTFSMTSKPLDTAIGETDKNQLNLYLWKVARNPAFENERLPAHSGAGGRVDHPRLALNLHYVLSATGTADLYAEILLGHGMQLLHETPFLRGSEITSALSATATAAGTAQLKTLYESVQMGDQIESVRITQSAPDDDEIGKVWPAFSASLRMSAFYQVSLVLLEQSYDFTPGPPVRDYAIDLQTLRRPNINRIVPQPGASSAPLMPGVPISAGSRVSLLGSGLASSDMRVMIGDQEADLTGDVTLGAQQLSLLVPADLMPGLKLVTVEHLKARNGAEPLVLERSNAHQMLVIPEVSAAAISQMAALPDGAASGKITLTVDNMLAPGSNAWLYLTPTDDTKAPQAVKWEGSETATSSIVFDVSSLAEGEVTWVLSVDGAETAADTLDFEVP</sequence>
<name>A0A058ZQ43_9RHOB</name>
<evidence type="ECO:0000259" key="1">
    <source>
        <dbReference type="Pfam" id="PF14065"/>
    </source>
</evidence>
<dbReference type="Proteomes" id="UP000024836">
    <property type="component" value="Unassembled WGS sequence"/>
</dbReference>
<dbReference type="RefSeq" id="WP_051597904.1">
    <property type="nucleotide sequence ID" value="NZ_AQQY01000001.1"/>
</dbReference>
<comment type="caution">
    <text evidence="2">The sequence shown here is derived from an EMBL/GenBank/DDBJ whole genome shotgun (WGS) entry which is preliminary data.</text>
</comment>
<dbReference type="EMBL" id="AQQY01000001">
    <property type="protein sequence ID" value="KCV83673.1"/>
    <property type="molecule type" value="Genomic_DNA"/>
</dbReference>
<organism evidence="2 3">
    <name type="scientific">Actibacterium atlanticum</name>
    <dbReference type="NCBI Taxonomy" id="1461693"/>
    <lineage>
        <taxon>Bacteria</taxon>
        <taxon>Pseudomonadati</taxon>
        <taxon>Pseudomonadota</taxon>
        <taxon>Alphaproteobacteria</taxon>
        <taxon>Rhodobacterales</taxon>
        <taxon>Roseobacteraceae</taxon>
        <taxon>Actibacterium</taxon>
    </lineage>
</organism>
<dbReference type="STRING" id="1461693.ATO10_02895"/>
<dbReference type="Pfam" id="PF14065">
    <property type="entry name" value="Pvc16_N"/>
    <property type="match status" value="1"/>
</dbReference>
<feature type="domain" description="Pvc16 N-terminal" evidence="1">
    <location>
        <begin position="8"/>
        <end position="205"/>
    </location>
</feature>
<protein>
    <recommendedName>
        <fullName evidence="1">Pvc16 N-terminal domain-containing protein</fullName>
    </recommendedName>
</protein>
<dbReference type="OrthoDB" id="527247at2"/>